<dbReference type="EMBL" id="LAZR01012271">
    <property type="protein sequence ID" value="KKM27701.1"/>
    <property type="molecule type" value="Genomic_DNA"/>
</dbReference>
<organism evidence="1">
    <name type="scientific">marine sediment metagenome</name>
    <dbReference type="NCBI Taxonomy" id="412755"/>
    <lineage>
        <taxon>unclassified sequences</taxon>
        <taxon>metagenomes</taxon>
        <taxon>ecological metagenomes</taxon>
    </lineage>
</organism>
<accession>A0A0F9IJA8</accession>
<sequence length="193" mass="20953">MVVHPHFQVIDVVASSVALSCRHNATRLRKLLKSLPHACRTTCAKCVKWGAKSLMLLRQVAGKKCAKWGAKSLIFALSAPSGVVSAWKHCAIGNGLFAPSGIVSRWNRCVICNANPILLRSIYTPPLAAGTLNGGNRVWPARRERERIPFEVRGGFPNGFVWALAEVVAELRRRVDADADLGRQMTADAADSG</sequence>
<protein>
    <submittedName>
        <fullName evidence="1">Uncharacterized protein</fullName>
    </submittedName>
</protein>
<reference evidence="1" key="1">
    <citation type="journal article" date="2015" name="Nature">
        <title>Complex archaea that bridge the gap between prokaryotes and eukaryotes.</title>
        <authorList>
            <person name="Spang A."/>
            <person name="Saw J.H."/>
            <person name="Jorgensen S.L."/>
            <person name="Zaremba-Niedzwiedzka K."/>
            <person name="Martijn J."/>
            <person name="Lind A.E."/>
            <person name="van Eijk R."/>
            <person name="Schleper C."/>
            <person name="Guy L."/>
            <person name="Ettema T.J."/>
        </authorList>
    </citation>
    <scope>NUCLEOTIDE SEQUENCE</scope>
</reference>
<comment type="caution">
    <text evidence="1">The sequence shown here is derived from an EMBL/GenBank/DDBJ whole genome shotgun (WGS) entry which is preliminary data.</text>
</comment>
<proteinExistence type="predicted"/>
<dbReference type="AlphaFoldDB" id="A0A0F9IJA8"/>
<name>A0A0F9IJA8_9ZZZZ</name>
<evidence type="ECO:0000313" key="1">
    <source>
        <dbReference type="EMBL" id="KKM27701.1"/>
    </source>
</evidence>
<gene>
    <name evidence="1" type="ORF">LCGC14_1572050</name>
</gene>